<protein>
    <submittedName>
        <fullName evidence="2">Uncharacterized protein</fullName>
    </submittedName>
</protein>
<sequence>MAYIFRREGTKSKRGLRHRCGIEPWIDHFRWRVVEWHYKFSMGPTAQRALRSHQSEAEKLQYIIDHAKTGQTKKFLNPSKRFYFRTALPNVVPYRRSSNPFCPVSSNVSGFSAWIPQKRPEPHCKDPKHEIAGTDDARRPMPRY</sequence>
<dbReference type="VEuPathDB" id="CryptoDB:Cvel_19071"/>
<dbReference type="PhylomeDB" id="A0A0G4FWT5"/>
<name>A0A0G4FWT5_9ALVE</name>
<evidence type="ECO:0000256" key="1">
    <source>
        <dbReference type="SAM" id="MobiDB-lite"/>
    </source>
</evidence>
<gene>
    <name evidence="2" type="ORF">Cvel_19071</name>
</gene>
<organism evidence="2">
    <name type="scientific">Chromera velia CCMP2878</name>
    <dbReference type="NCBI Taxonomy" id="1169474"/>
    <lineage>
        <taxon>Eukaryota</taxon>
        <taxon>Sar</taxon>
        <taxon>Alveolata</taxon>
        <taxon>Colpodellida</taxon>
        <taxon>Chromeraceae</taxon>
        <taxon>Chromera</taxon>
    </lineage>
</organism>
<dbReference type="AlphaFoldDB" id="A0A0G4FWT5"/>
<dbReference type="EMBL" id="CDMZ01000682">
    <property type="protein sequence ID" value="CEM19401.1"/>
    <property type="molecule type" value="Genomic_DNA"/>
</dbReference>
<accession>A0A0G4FWT5</accession>
<feature type="region of interest" description="Disordered" evidence="1">
    <location>
        <begin position="119"/>
        <end position="144"/>
    </location>
</feature>
<reference evidence="2" key="1">
    <citation type="submission" date="2014-11" db="EMBL/GenBank/DDBJ databases">
        <authorList>
            <person name="Otto D Thomas"/>
            <person name="Naeem Raeece"/>
        </authorList>
    </citation>
    <scope>NUCLEOTIDE SEQUENCE</scope>
</reference>
<evidence type="ECO:0000313" key="2">
    <source>
        <dbReference type="EMBL" id="CEM19401.1"/>
    </source>
</evidence>
<proteinExistence type="predicted"/>